<dbReference type="KEGG" id="vg:62682732"/>
<sequence>MTRNFECVEDILLEMFEMVRAPERITVSDAAAQYRKVYSPGAPSGPWDNDLTPYMREPMDMFPSREIKGLIFVGPAQSGKTDALILNTVGYCAKVDPMDMLVYSPTQKAARDFSIRRIDRLHTHSPEIGKMLLADRDADNTFDKRYKTGMILTMSYPTVTELAGRPVGRIVMTDYDRMDDDIGGDGSPFDLASQRTNTFGSLGICVAESSPSRPVEDPRWIAKSAHEAPPCKGIIDLYNRGDKRRWYWPCPDCNTMFEGEFKYLVWDGKDTDDSELTTLQKAETVRMVCPHCGVLIHPDERYEMNRWGQWLPDGMYFDELGRMRGKVTRNLTASYWLKGVAAAFTTWRKLVVEYLDAEDAYRRTLSEDSLKKFYNNNLGEPYLSKSLLSVRTPEALQSQSQPFAKRKVPANVRFLVACADVQKDRFVVMVWGILPGRPVDMVAIDRFEIIFSDREDEYQRKLPIDPAGQLGDWHVLKREVMQKTYPLDGDEKNRHMQIRLTMCDSGGRAGVTTNAYNFYRELREENGHSRFLLVKGSGNPNHPRARMTVLTA</sequence>
<dbReference type="PANTHER" id="PTHR34413:SF2">
    <property type="entry name" value="PROPHAGE TAIL FIBER ASSEMBLY PROTEIN HOMOLOG TFAE-RELATED"/>
    <property type="match status" value="1"/>
</dbReference>
<dbReference type="InterPro" id="IPR051220">
    <property type="entry name" value="TFA_Chaperone"/>
</dbReference>
<evidence type="ECO:0000259" key="1">
    <source>
        <dbReference type="Pfam" id="PF05876"/>
    </source>
</evidence>
<dbReference type="InterPro" id="IPR046454">
    <property type="entry name" value="GpA_endonuclease"/>
</dbReference>
<dbReference type="Proteomes" id="UP000345177">
    <property type="component" value="Segment"/>
</dbReference>
<dbReference type="GO" id="GO:0016887">
    <property type="term" value="F:ATP hydrolysis activity"/>
    <property type="evidence" value="ECO:0007669"/>
    <property type="project" value="InterPro"/>
</dbReference>
<feature type="domain" description="Terminase large subunit GpA endonuclease" evidence="2">
    <location>
        <begin position="332"/>
        <end position="545"/>
    </location>
</feature>
<feature type="domain" description="Phage terminase large subunit GpA ATPase" evidence="1">
    <location>
        <begin position="42"/>
        <end position="310"/>
    </location>
</feature>
<evidence type="ECO:0000313" key="4">
    <source>
        <dbReference type="Proteomes" id="UP000345177"/>
    </source>
</evidence>
<dbReference type="PANTHER" id="PTHR34413">
    <property type="entry name" value="PROPHAGE TAIL FIBER ASSEMBLY PROTEIN HOMOLOG TFAE-RELATED-RELATED"/>
    <property type="match status" value="1"/>
</dbReference>
<dbReference type="RefSeq" id="YP_010000092.1">
    <property type="nucleotide sequence ID" value="NC_053012.1"/>
</dbReference>
<accession>A0A5Q2F6H1</accession>
<dbReference type="Pfam" id="PF05876">
    <property type="entry name" value="GpA_ATPase"/>
    <property type="match status" value="1"/>
</dbReference>
<protein>
    <submittedName>
        <fullName evidence="3">Terminase large subunit</fullName>
    </submittedName>
</protein>
<dbReference type="InterPro" id="IPR046453">
    <property type="entry name" value="GpA_ATPase"/>
</dbReference>
<keyword evidence="4" id="KW-1185">Reference proteome</keyword>
<reference evidence="3 4" key="1">
    <citation type="submission" date="2019-09" db="EMBL/GenBank/DDBJ databases">
        <title>Transcriptional response of Serratia to Siphovirus infection.</title>
        <authorList>
            <person name="Malone L.M."/>
            <person name="Fineran P.C."/>
        </authorList>
    </citation>
    <scope>NUCLEOTIDE SEQUENCE [LARGE SCALE GENOMIC DNA]</scope>
</reference>
<dbReference type="GeneID" id="62682732"/>
<proteinExistence type="predicted"/>
<name>A0A5Q2F6H1_9CAUD</name>
<dbReference type="GO" id="GO:0004519">
    <property type="term" value="F:endonuclease activity"/>
    <property type="evidence" value="ECO:0007669"/>
    <property type="project" value="InterPro"/>
</dbReference>
<evidence type="ECO:0000313" key="3">
    <source>
        <dbReference type="EMBL" id="QGF20868.1"/>
    </source>
</evidence>
<dbReference type="EMBL" id="MN505213">
    <property type="protein sequence ID" value="QGF20868.1"/>
    <property type="molecule type" value="Genomic_DNA"/>
</dbReference>
<dbReference type="Pfam" id="PF20454">
    <property type="entry name" value="GpA_nuclease"/>
    <property type="match status" value="1"/>
</dbReference>
<evidence type="ECO:0000259" key="2">
    <source>
        <dbReference type="Pfam" id="PF20454"/>
    </source>
</evidence>
<organism evidence="3 4">
    <name type="scientific">Serratia phage JS26</name>
    <dbReference type="NCBI Taxonomy" id="2315217"/>
    <lineage>
        <taxon>Viruses</taxon>
        <taxon>Duplodnaviria</taxon>
        <taxon>Heunggongvirae</taxon>
        <taxon>Uroviricota</taxon>
        <taxon>Caudoviricetes</taxon>
        <taxon>Casjensviridae</taxon>
        <taxon>Dunedinvirus</taxon>
        <taxon>Dunedinvirus JS26</taxon>
    </lineage>
</organism>